<sequence length="318" mass="35288">MTTNSSHNSEATNIEAQDALAFAYQYGFPLYAYGRFVKGQQSSSTNSFIHERDLIKAGWTKVVRPNNDTLYSFIFYDLSQSDLCLSAPEFDSRFWSFSYYDMYGNNYASVGSQSDHKPGNYLLRFTNDNFGLQTEGVSGEYNAYINSPTPYGIFLSRIVLKDQTTDKDKVNKLQDAIKVSSVPLRLGPIAPPFDLGIFDGVTGSGSSPISEEEQVLRLTAALASLNPPEVLHDRGWVASVLEKAGIKNGKFTQPPNTSLTAAVKDAKLSALALKSTAGFVRNLGNRWRTNSPMICGDYKSFVRIWELWEFPWPAGQAT</sequence>
<reference evidence="2 3" key="1">
    <citation type="journal article" date="2018" name="IMA Fungus">
        <title>IMA Genome-F 9: Draft genome sequence of Annulohypoxylon stygium, Aspergillus mulundensis, Berkeleyomyces basicola (syn. Thielaviopsis basicola), Ceratocystis smalleyi, two Cercospora beticola strains, Coleophoma cylindrospora, Fusarium fracticaudum, Phialophora cf. hyalina, and Morchella septimelata.</title>
        <authorList>
            <person name="Wingfield B.D."/>
            <person name="Bills G.F."/>
            <person name="Dong Y."/>
            <person name="Huang W."/>
            <person name="Nel W.J."/>
            <person name="Swalarsk-Parry B.S."/>
            <person name="Vaghefi N."/>
            <person name="Wilken P.M."/>
            <person name="An Z."/>
            <person name="de Beer Z.W."/>
            <person name="De Vos L."/>
            <person name="Chen L."/>
            <person name="Duong T.A."/>
            <person name="Gao Y."/>
            <person name="Hammerbacher A."/>
            <person name="Kikkert J.R."/>
            <person name="Li Y."/>
            <person name="Li H."/>
            <person name="Li K."/>
            <person name="Li Q."/>
            <person name="Liu X."/>
            <person name="Ma X."/>
            <person name="Naidoo K."/>
            <person name="Pethybridge S.J."/>
            <person name="Sun J."/>
            <person name="Steenkamp E.T."/>
            <person name="van der Nest M.A."/>
            <person name="van Wyk S."/>
            <person name="Wingfield M.J."/>
            <person name="Xiong C."/>
            <person name="Yue Q."/>
            <person name="Zhang X."/>
        </authorList>
    </citation>
    <scope>NUCLEOTIDE SEQUENCE [LARGE SCALE GENOMIC DNA]</scope>
    <source>
        <strain evidence="2 3">BP 5553</strain>
    </source>
</reference>
<dbReference type="AlphaFoldDB" id="A0A370TL77"/>
<dbReference type="SUPFAM" id="SSF160935">
    <property type="entry name" value="VPA0735-like"/>
    <property type="match status" value="1"/>
</dbReference>
<dbReference type="GeneID" id="43599708"/>
<dbReference type="RefSeq" id="XP_031868903.1">
    <property type="nucleotide sequence ID" value="XM_032015482.1"/>
</dbReference>
<gene>
    <name evidence="2" type="ORF">BP5553_06859</name>
</gene>
<dbReference type="Gene3D" id="2.60.40.1610">
    <property type="entry name" value="Domain of unknown function DUF1254"/>
    <property type="match status" value="1"/>
</dbReference>
<dbReference type="Proteomes" id="UP000254866">
    <property type="component" value="Unassembled WGS sequence"/>
</dbReference>
<evidence type="ECO:0000313" key="3">
    <source>
        <dbReference type="Proteomes" id="UP000254866"/>
    </source>
</evidence>
<proteinExistence type="predicted"/>
<organism evidence="2 3">
    <name type="scientific">Venustampulla echinocandica</name>
    <dbReference type="NCBI Taxonomy" id="2656787"/>
    <lineage>
        <taxon>Eukaryota</taxon>
        <taxon>Fungi</taxon>
        <taxon>Dikarya</taxon>
        <taxon>Ascomycota</taxon>
        <taxon>Pezizomycotina</taxon>
        <taxon>Leotiomycetes</taxon>
        <taxon>Helotiales</taxon>
        <taxon>Pleuroascaceae</taxon>
        <taxon>Venustampulla</taxon>
    </lineage>
</organism>
<dbReference type="OrthoDB" id="2018906at2759"/>
<evidence type="ECO:0000313" key="2">
    <source>
        <dbReference type="EMBL" id="RDL36247.1"/>
    </source>
</evidence>
<dbReference type="Pfam" id="PF06863">
    <property type="entry name" value="DUF1254"/>
    <property type="match status" value="1"/>
</dbReference>
<feature type="domain" description="DUF1254" evidence="1">
    <location>
        <begin position="46"/>
        <end position="179"/>
    </location>
</feature>
<accession>A0A370TL77</accession>
<keyword evidence="3" id="KW-1185">Reference proteome</keyword>
<dbReference type="EMBL" id="NPIC01000005">
    <property type="protein sequence ID" value="RDL36247.1"/>
    <property type="molecule type" value="Genomic_DNA"/>
</dbReference>
<evidence type="ECO:0000259" key="1">
    <source>
        <dbReference type="Pfam" id="PF06863"/>
    </source>
</evidence>
<dbReference type="PANTHER" id="PTHR36509">
    <property type="entry name" value="BLL3101 PROTEIN"/>
    <property type="match status" value="1"/>
</dbReference>
<comment type="caution">
    <text evidence="2">The sequence shown here is derived from an EMBL/GenBank/DDBJ whole genome shotgun (WGS) entry which is preliminary data.</text>
</comment>
<dbReference type="InterPro" id="IPR037050">
    <property type="entry name" value="DUF1254_sf"/>
</dbReference>
<protein>
    <recommendedName>
        <fullName evidence="1">DUF1254 domain-containing protein</fullName>
    </recommendedName>
</protein>
<dbReference type="InterPro" id="IPR010679">
    <property type="entry name" value="DUF1254"/>
</dbReference>
<name>A0A370TL77_9HELO</name>
<dbReference type="PANTHER" id="PTHR36509:SF2">
    <property type="entry name" value="BLL3101 PROTEIN"/>
    <property type="match status" value="1"/>
</dbReference>